<dbReference type="Pfam" id="PF02585">
    <property type="entry name" value="PIG-L"/>
    <property type="match status" value="1"/>
</dbReference>
<evidence type="ECO:0000313" key="2">
    <source>
        <dbReference type="Proteomes" id="UP001431019"/>
    </source>
</evidence>
<proteinExistence type="predicted"/>
<dbReference type="InterPro" id="IPR024078">
    <property type="entry name" value="LmbE-like_dom_sf"/>
</dbReference>
<keyword evidence="2" id="KW-1185">Reference proteome</keyword>
<accession>A0ABS8K000</accession>
<organism evidence="1 2">
    <name type="scientific">Paraburkholderia sejongensis</name>
    <dbReference type="NCBI Taxonomy" id="2886946"/>
    <lineage>
        <taxon>Bacteria</taxon>
        <taxon>Pseudomonadati</taxon>
        <taxon>Pseudomonadota</taxon>
        <taxon>Betaproteobacteria</taxon>
        <taxon>Burkholderiales</taxon>
        <taxon>Burkholderiaceae</taxon>
        <taxon>Paraburkholderia</taxon>
    </lineage>
</organism>
<dbReference type="SUPFAM" id="SSF102588">
    <property type="entry name" value="LmbE-like"/>
    <property type="match status" value="1"/>
</dbReference>
<dbReference type="Gene3D" id="3.40.50.10320">
    <property type="entry name" value="LmbE-like"/>
    <property type="match status" value="1"/>
</dbReference>
<gene>
    <name evidence="1" type="ORF">LJ656_23105</name>
</gene>
<dbReference type="InterPro" id="IPR003737">
    <property type="entry name" value="GlcNAc_PI_deacetylase-related"/>
</dbReference>
<sequence length="248" mass="27132">MTSKNPRLLVVSPHLDDAVLSCGLLLAAHPGTTVCTVFSAPPAHNLTTDWDRQSGFADAFEAMHARKAEDREALALLGARALHLPFCDAQYDATPALATLTVALEQIVAAIEPTHLLMPLGLFHSDHLLVADACLNLLERPLAISLLAYEDVPYRHLPGTVQQRLCELARRGFLADAPDTDDLFGAQQEVQVKRAAVDAYRSQMRAFGPDGRENLYSEERYWKLRVAAKADCLRARGITLAAPSLSVR</sequence>
<reference evidence="1 2" key="1">
    <citation type="submission" date="2021-11" db="EMBL/GenBank/DDBJ databases">
        <authorList>
            <person name="Oh E.-T."/>
            <person name="Kim S.-B."/>
        </authorList>
    </citation>
    <scope>NUCLEOTIDE SEQUENCE [LARGE SCALE GENOMIC DNA]</scope>
    <source>
        <strain evidence="1 2">MMS20-SJTR3</strain>
    </source>
</reference>
<protein>
    <submittedName>
        <fullName evidence="1">PIG-L family deacetylase</fullName>
    </submittedName>
</protein>
<comment type="caution">
    <text evidence="1">The sequence shown here is derived from an EMBL/GenBank/DDBJ whole genome shotgun (WGS) entry which is preliminary data.</text>
</comment>
<dbReference type="EMBL" id="JAJITD010000012">
    <property type="protein sequence ID" value="MCC8395480.1"/>
    <property type="molecule type" value="Genomic_DNA"/>
</dbReference>
<evidence type="ECO:0000313" key="1">
    <source>
        <dbReference type="EMBL" id="MCC8395480.1"/>
    </source>
</evidence>
<name>A0ABS8K000_9BURK</name>
<dbReference type="RefSeq" id="WP_230511841.1">
    <property type="nucleotide sequence ID" value="NZ_JAJITD010000012.1"/>
</dbReference>
<dbReference type="Proteomes" id="UP001431019">
    <property type="component" value="Unassembled WGS sequence"/>
</dbReference>